<keyword evidence="5 7" id="KW-0472">Membrane</keyword>
<dbReference type="Gene3D" id="1.20.1740.10">
    <property type="entry name" value="Amino acid/polyamine transporter I"/>
    <property type="match status" value="1"/>
</dbReference>
<reference evidence="8" key="1">
    <citation type="journal article" date="2022" name="Cell">
        <title>Design, construction, and in vivo augmentation of a complex gut microbiome.</title>
        <authorList>
            <person name="Cheng A.G."/>
            <person name="Ho P.Y."/>
            <person name="Aranda-Diaz A."/>
            <person name="Jain S."/>
            <person name="Yu F.B."/>
            <person name="Meng X."/>
            <person name="Wang M."/>
            <person name="Iakiviak M."/>
            <person name="Nagashima K."/>
            <person name="Zhao A."/>
            <person name="Murugkar P."/>
            <person name="Patil A."/>
            <person name="Atabakhsh K."/>
            <person name="Weakley A."/>
            <person name="Yan J."/>
            <person name="Brumbaugh A.R."/>
            <person name="Higginbottom S."/>
            <person name="Dimas A."/>
            <person name="Shiver A.L."/>
            <person name="Deutschbauer A."/>
            <person name="Neff N."/>
            <person name="Sonnenburg J.L."/>
            <person name="Huang K.C."/>
            <person name="Fischbach M.A."/>
        </authorList>
    </citation>
    <scope>NUCLEOTIDE SEQUENCE</scope>
    <source>
        <strain evidence="8">DSM 19829</strain>
    </source>
</reference>
<feature type="transmembrane region" description="Helical" evidence="7">
    <location>
        <begin position="87"/>
        <end position="111"/>
    </location>
</feature>
<dbReference type="InterPro" id="IPR002293">
    <property type="entry name" value="AA/rel_permease1"/>
</dbReference>
<dbReference type="PANTHER" id="PTHR42770">
    <property type="entry name" value="AMINO ACID TRANSPORTER-RELATED"/>
    <property type="match status" value="1"/>
</dbReference>
<organism evidence="8 9">
    <name type="scientific">Ruminococcus gauvreauii</name>
    <dbReference type="NCBI Taxonomy" id="438033"/>
    <lineage>
        <taxon>Bacteria</taxon>
        <taxon>Bacillati</taxon>
        <taxon>Bacillota</taxon>
        <taxon>Clostridia</taxon>
        <taxon>Eubacteriales</taxon>
        <taxon>Oscillospiraceae</taxon>
        <taxon>Ruminococcus</taxon>
    </lineage>
</organism>
<evidence type="ECO:0000256" key="2">
    <source>
        <dbReference type="ARBA" id="ARBA00022475"/>
    </source>
</evidence>
<protein>
    <submittedName>
        <fullName evidence="8">APC family permease</fullName>
    </submittedName>
</protein>
<keyword evidence="3 7" id="KW-0812">Transmembrane</keyword>
<feature type="transmembrane region" description="Helical" evidence="7">
    <location>
        <begin position="259"/>
        <end position="284"/>
    </location>
</feature>
<dbReference type="InterPro" id="IPR050367">
    <property type="entry name" value="APC_superfamily"/>
</dbReference>
<dbReference type="EMBL" id="CP102290">
    <property type="protein sequence ID" value="UWP60736.1"/>
    <property type="molecule type" value="Genomic_DNA"/>
</dbReference>
<keyword evidence="9" id="KW-1185">Reference proteome</keyword>
<feature type="transmembrane region" description="Helical" evidence="7">
    <location>
        <begin position="151"/>
        <end position="170"/>
    </location>
</feature>
<feature type="transmembrane region" description="Helical" evidence="7">
    <location>
        <begin position="413"/>
        <end position="435"/>
    </location>
</feature>
<gene>
    <name evidence="8" type="ORF">NQ502_06795</name>
</gene>
<feature type="transmembrane region" description="Helical" evidence="7">
    <location>
        <begin position="16"/>
        <end position="35"/>
    </location>
</feature>
<proteinExistence type="predicted"/>
<feature type="transmembrane region" description="Helical" evidence="7">
    <location>
        <begin position="317"/>
        <end position="337"/>
    </location>
</feature>
<feature type="transmembrane region" description="Helical" evidence="7">
    <location>
        <begin position="388"/>
        <end position="407"/>
    </location>
</feature>
<dbReference type="PIRSF" id="PIRSF006060">
    <property type="entry name" value="AA_transporter"/>
    <property type="match status" value="1"/>
</dbReference>
<evidence type="ECO:0000256" key="1">
    <source>
        <dbReference type="ARBA" id="ARBA00004651"/>
    </source>
</evidence>
<comment type="subcellular location">
    <subcellularLocation>
        <location evidence="1">Cell membrane</location>
        <topology evidence="1">Multi-pass membrane protein</topology>
    </subcellularLocation>
</comment>
<name>A0ABY5VKI3_9FIRM</name>
<evidence type="ECO:0000256" key="3">
    <source>
        <dbReference type="ARBA" id="ARBA00022692"/>
    </source>
</evidence>
<evidence type="ECO:0000313" key="8">
    <source>
        <dbReference type="EMBL" id="UWP60736.1"/>
    </source>
</evidence>
<sequence length="468" mass="50692">MNSQEKKLSCLETTGLAVGFTIGSGIITQTGIGIAMTGRSIVLAFLVSALLFLISFRPVFIMSTLLPRTSAAFSYSSELIHEDVGKFYAYIYFLGRMTIAIFGISFAQYLASLVPDLNHPTGLKLTALSVLTLFYIINLFGVKAAARFQNVLCVILIAGILCFVLCGLGKVNFREFFSGESLFTGGPGGFYSAVSLLYFAVGGSYIITDFAPKIRNASKIMVKVITGVTLCVCLLYMLMGIVASGVMPVSEVAGKPLTAAASVVLGSGGLYAFFIIGACLGALITTLNSSFIWYSNSLIEACEKGCFPRSWAKTNRFGAPYILMTIFYCFGAVPTVAGIDLTILSKMAVGLTILGTCIPMAGILRLPKKYPELWRTSRYAGKYPEWRLKLMVIITYLVLSTQVISLFASNPAWSNIIIIVYTAIVIAGIAAGRLYQRKSADYKSGFPNHKSTKEGNHYESKNTSKTSW</sequence>
<dbReference type="Pfam" id="PF13520">
    <property type="entry name" value="AA_permease_2"/>
    <property type="match status" value="1"/>
</dbReference>
<dbReference type="PANTHER" id="PTHR42770:SF7">
    <property type="entry name" value="MEMBRANE PROTEIN"/>
    <property type="match status" value="1"/>
</dbReference>
<feature type="transmembrane region" description="Helical" evidence="7">
    <location>
        <begin position="220"/>
        <end position="247"/>
    </location>
</feature>
<feature type="compositionally biased region" description="Basic and acidic residues" evidence="6">
    <location>
        <begin position="451"/>
        <end position="462"/>
    </location>
</feature>
<feature type="region of interest" description="Disordered" evidence="6">
    <location>
        <begin position="446"/>
        <end position="468"/>
    </location>
</feature>
<feature type="transmembrane region" description="Helical" evidence="7">
    <location>
        <begin position="123"/>
        <end position="142"/>
    </location>
</feature>
<feature type="transmembrane region" description="Helical" evidence="7">
    <location>
        <begin position="190"/>
        <end position="208"/>
    </location>
</feature>
<evidence type="ECO:0000256" key="6">
    <source>
        <dbReference type="SAM" id="MobiDB-lite"/>
    </source>
</evidence>
<dbReference type="Proteomes" id="UP001060164">
    <property type="component" value="Chromosome"/>
</dbReference>
<evidence type="ECO:0000313" key="9">
    <source>
        <dbReference type="Proteomes" id="UP001060164"/>
    </source>
</evidence>
<dbReference type="RefSeq" id="WP_083963540.1">
    <property type="nucleotide sequence ID" value="NZ_CABLBR010000002.1"/>
</dbReference>
<evidence type="ECO:0000256" key="5">
    <source>
        <dbReference type="ARBA" id="ARBA00023136"/>
    </source>
</evidence>
<feature type="transmembrane region" description="Helical" evidence="7">
    <location>
        <begin position="41"/>
        <end position="66"/>
    </location>
</feature>
<keyword evidence="4 7" id="KW-1133">Transmembrane helix</keyword>
<evidence type="ECO:0000256" key="7">
    <source>
        <dbReference type="SAM" id="Phobius"/>
    </source>
</evidence>
<accession>A0ABY5VKI3</accession>
<keyword evidence="2" id="KW-1003">Cell membrane</keyword>
<feature type="transmembrane region" description="Helical" evidence="7">
    <location>
        <begin position="343"/>
        <end position="367"/>
    </location>
</feature>
<evidence type="ECO:0000256" key="4">
    <source>
        <dbReference type="ARBA" id="ARBA00022989"/>
    </source>
</evidence>